<evidence type="ECO:0000256" key="5">
    <source>
        <dbReference type="ARBA" id="ARBA00022777"/>
    </source>
</evidence>
<dbReference type="CDD" id="cd00130">
    <property type="entry name" value="PAS"/>
    <property type="match status" value="1"/>
</dbReference>
<keyword evidence="3" id="KW-0597">Phosphoprotein</keyword>
<protein>
    <recommendedName>
        <fullName evidence="2">histidine kinase</fullName>
        <ecNumber evidence="2">2.7.13.3</ecNumber>
    </recommendedName>
</protein>
<gene>
    <name evidence="7" type="ORF">FHU29_003114</name>
</gene>
<evidence type="ECO:0000313" key="7">
    <source>
        <dbReference type="EMBL" id="MBB3038645.1"/>
    </source>
</evidence>
<organism evidence="7 8">
    <name type="scientific">Hoyosella altamirensis</name>
    <dbReference type="NCBI Taxonomy" id="616997"/>
    <lineage>
        <taxon>Bacteria</taxon>
        <taxon>Bacillati</taxon>
        <taxon>Actinomycetota</taxon>
        <taxon>Actinomycetes</taxon>
        <taxon>Mycobacteriales</taxon>
        <taxon>Hoyosellaceae</taxon>
        <taxon>Hoyosella</taxon>
    </lineage>
</organism>
<evidence type="ECO:0000256" key="3">
    <source>
        <dbReference type="ARBA" id="ARBA00022553"/>
    </source>
</evidence>
<name>A0A839RPC5_9ACTN</name>
<reference evidence="7 8" key="1">
    <citation type="submission" date="2020-08" db="EMBL/GenBank/DDBJ databases">
        <title>Sequencing the genomes of 1000 actinobacteria strains.</title>
        <authorList>
            <person name="Klenk H.-P."/>
        </authorList>
    </citation>
    <scope>NUCLEOTIDE SEQUENCE [LARGE SCALE GENOMIC DNA]</scope>
    <source>
        <strain evidence="7 8">DSM 45258</strain>
    </source>
</reference>
<dbReference type="InterPro" id="IPR013655">
    <property type="entry name" value="PAS_fold_3"/>
</dbReference>
<proteinExistence type="predicted"/>
<dbReference type="Proteomes" id="UP000567922">
    <property type="component" value="Unassembled WGS sequence"/>
</dbReference>
<dbReference type="GO" id="GO:0003723">
    <property type="term" value="F:RNA binding"/>
    <property type="evidence" value="ECO:0007669"/>
    <property type="project" value="InterPro"/>
</dbReference>
<comment type="caution">
    <text evidence="7">The sequence shown here is derived from an EMBL/GenBank/DDBJ whole genome shotgun (WGS) entry which is preliminary data.</text>
</comment>
<evidence type="ECO:0000256" key="4">
    <source>
        <dbReference type="ARBA" id="ARBA00022679"/>
    </source>
</evidence>
<dbReference type="RefSeq" id="WP_064440550.1">
    <property type="nucleotide sequence ID" value="NZ_BDDI01000008.1"/>
</dbReference>
<dbReference type="Gene3D" id="2.10.70.100">
    <property type="match status" value="1"/>
</dbReference>
<dbReference type="AlphaFoldDB" id="A0A839RPC5"/>
<dbReference type="Gene3D" id="3.30.450.20">
    <property type="entry name" value="PAS domain"/>
    <property type="match status" value="1"/>
</dbReference>
<dbReference type="SUPFAM" id="SSF55785">
    <property type="entry name" value="PYP-like sensor domain (PAS domain)"/>
    <property type="match status" value="1"/>
</dbReference>
<dbReference type="PANTHER" id="PTHR43304">
    <property type="entry name" value="PHYTOCHROME-LIKE PROTEIN CPH1"/>
    <property type="match status" value="1"/>
</dbReference>
<accession>A0A839RPC5</accession>
<keyword evidence="5" id="KW-0418">Kinase</keyword>
<evidence type="ECO:0000313" key="8">
    <source>
        <dbReference type="Proteomes" id="UP000567922"/>
    </source>
</evidence>
<dbReference type="SMART" id="SM01012">
    <property type="entry name" value="ANTAR"/>
    <property type="match status" value="1"/>
</dbReference>
<dbReference type="InterPro" id="IPR052162">
    <property type="entry name" value="Sensor_kinase/Photoreceptor"/>
</dbReference>
<dbReference type="Gene3D" id="1.10.10.10">
    <property type="entry name" value="Winged helix-like DNA-binding domain superfamily/Winged helix DNA-binding domain"/>
    <property type="match status" value="1"/>
</dbReference>
<keyword evidence="4" id="KW-0808">Transferase</keyword>
<evidence type="ECO:0000259" key="6">
    <source>
        <dbReference type="PROSITE" id="PS50921"/>
    </source>
</evidence>
<dbReference type="InterPro" id="IPR005561">
    <property type="entry name" value="ANTAR"/>
</dbReference>
<dbReference type="GO" id="GO:0004673">
    <property type="term" value="F:protein histidine kinase activity"/>
    <property type="evidence" value="ECO:0007669"/>
    <property type="project" value="UniProtKB-EC"/>
</dbReference>
<evidence type="ECO:0000256" key="2">
    <source>
        <dbReference type="ARBA" id="ARBA00012438"/>
    </source>
</evidence>
<dbReference type="OrthoDB" id="3787288at2"/>
<feature type="domain" description="ANTAR" evidence="6">
    <location>
        <begin position="116"/>
        <end position="177"/>
    </location>
</feature>
<dbReference type="EC" id="2.7.13.3" evidence="2"/>
<dbReference type="InterPro" id="IPR036388">
    <property type="entry name" value="WH-like_DNA-bd_sf"/>
</dbReference>
<dbReference type="Pfam" id="PF03861">
    <property type="entry name" value="ANTAR"/>
    <property type="match status" value="1"/>
</dbReference>
<dbReference type="PANTHER" id="PTHR43304:SF1">
    <property type="entry name" value="PAC DOMAIN-CONTAINING PROTEIN"/>
    <property type="match status" value="1"/>
</dbReference>
<dbReference type="InterPro" id="IPR035965">
    <property type="entry name" value="PAS-like_dom_sf"/>
</dbReference>
<dbReference type="EMBL" id="JACHWS010000003">
    <property type="protein sequence ID" value="MBB3038645.1"/>
    <property type="molecule type" value="Genomic_DNA"/>
</dbReference>
<sequence>MVSPQHTVGSFRYWPRSDRWEWSDEVAAIHGYAPGTVQPTTELILKHKHPDDVAEISALLDLTKTANVPFSGKYRIIDTGGRTRYVVVAGRTVYDEQGEPDGTEGFYIDMTDAWTTDMQSSADEAVGKVVKSRALIDQVKGMLMVVYGISAERAFDVLAWRSQSTNRKISALASQILVDVAEIDGGEELRAAFDSILLTAHERIAESPKIAKLNHIGEATTHLPRKQEASVRSQ</sequence>
<evidence type="ECO:0000256" key="1">
    <source>
        <dbReference type="ARBA" id="ARBA00000085"/>
    </source>
</evidence>
<keyword evidence="8" id="KW-1185">Reference proteome</keyword>
<dbReference type="Pfam" id="PF08447">
    <property type="entry name" value="PAS_3"/>
    <property type="match status" value="1"/>
</dbReference>
<dbReference type="PROSITE" id="PS50921">
    <property type="entry name" value="ANTAR"/>
    <property type="match status" value="1"/>
</dbReference>
<comment type="catalytic activity">
    <reaction evidence="1">
        <text>ATP + protein L-histidine = ADP + protein N-phospho-L-histidine.</text>
        <dbReference type="EC" id="2.7.13.3"/>
    </reaction>
</comment>
<dbReference type="InterPro" id="IPR000014">
    <property type="entry name" value="PAS"/>
</dbReference>